<reference evidence="1 2" key="1">
    <citation type="submission" date="2016-08" db="EMBL/GenBank/DDBJ databases">
        <authorList>
            <person name="Seilhamer J.J."/>
        </authorList>
    </citation>
    <scope>NUCLEOTIDE SEQUENCE [LARGE SCALE GENOMIC DNA]</scope>
    <source>
        <strain evidence="1">L21-II-0</strain>
    </source>
</reference>
<gene>
    <name evidence="1" type="ORF">L21_1696</name>
</gene>
<evidence type="ECO:0000313" key="1">
    <source>
        <dbReference type="EMBL" id="SCL75782.1"/>
    </source>
</evidence>
<proteinExistence type="predicted"/>
<sequence>MPAFSCCEPLAGRIVYPSIPARDAGEKSPEFRWRRPPLPRHKTISFPRENIGRNRGGVATKIRVARCFAEESADTPAVLEVEVDQADVPSADEILSFASVHGNFVCISDRIFRRFEIVLPLESRLEILKDALLEVIRLEPESSEGLNPYEVEDFIDALERTRQKVLADDNA</sequence>
<dbReference type="OrthoDB" id="107381at2157"/>
<evidence type="ECO:0000313" key="2">
    <source>
        <dbReference type="Proteomes" id="UP000184671"/>
    </source>
</evidence>
<dbReference type="AlphaFoldDB" id="A0A1M4MLS0"/>
<dbReference type="STRING" id="118126.L21_1696"/>
<dbReference type="RefSeq" id="WP_074370022.1">
    <property type="nucleotide sequence ID" value="NZ_FMID01000041.1"/>
</dbReference>
<organism evidence="1 2">
    <name type="scientific">Methanoculleus chikugoensis</name>
    <dbReference type="NCBI Taxonomy" id="118126"/>
    <lineage>
        <taxon>Archaea</taxon>
        <taxon>Methanobacteriati</taxon>
        <taxon>Methanobacteriota</taxon>
        <taxon>Stenosarchaea group</taxon>
        <taxon>Methanomicrobia</taxon>
        <taxon>Methanomicrobiales</taxon>
        <taxon>Methanomicrobiaceae</taxon>
        <taxon>Methanoculleus</taxon>
    </lineage>
</organism>
<name>A0A1M4MLS0_9EURY</name>
<dbReference type="EMBL" id="FMID01000041">
    <property type="protein sequence ID" value="SCL75782.1"/>
    <property type="molecule type" value="Genomic_DNA"/>
</dbReference>
<accession>A0A1M4MLS0</accession>
<protein>
    <submittedName>
        <fullName evidence="1">Uncharacterized protein</fullName>
    </submittedName>
</protein>
<dbReference type="Proteomes" id="UP000184671">
    <property type="component" value="Unassembled WGS sequence"/>
</dbReference>